<evidence type="ECO:0000256" key="2">
    <source>
        <dbReference type="ARBA" id="ARBA00001936"/>
    </source>
</evidence>
<comment type="cofactor">
    <cofactor evidence="2">
        <name>Mn(2+)</name>
        <dbReference type="ChEBI" id="CHEBI:29035"/>
    </cofactor>
</comment>
<dbReference type="GO" id="GO:0004177">
    <property type="term" value="F:aminopeptidase activity"/>
    <property type="evidence" value="ECO:0007669"/>
    <property type="project" value="UniProtKB-KW"/>
</dbReference>
<dbReference type="SUPFAM" id="SSF55920">
    <property type="entry name" value="Creatinase/aminopeptidase"/>
    <property type="match status" value="1"/>
</dbReference>
<evidence type="ECO:0000256" key="5">
    <source>
        <dbReference type="ARBA" id="ARBA00022723"/>
    </source>
</evidence>
<feature type="domain" description="Aminopeptidase P N-terminal" evidence="9">
    <location>
        <begin position="1"/>
        <end position="131"/>
    </location>
</feature>
<dbReference type="InterPro" id="IPR036005">
    <property type="entry name" value="Creatinase/aminopeptidase-like"/>
</dbReference>
<keyword evidence="6" id="KW-0378">Hydrolase</keyword>
<gene>
    <name evidence="10" type="ORF">N7603_04445</name>
</gene>
<dbReference type="Proteomes" id="UP001209076">
    <property type="component" value="Unassembled WGS sequence"/>
</dbReference>
<keyword evidence="5 8" id="KW-0479">Metal-binding</keyword>
<dbReference type="InterPro" id="IPR001131">
    <property type="entry name" value="Peptidase_M24B_aminopep-P_CS"/>
</dbReference>
<evidence type="ECO:0000313" key="10">
    <source>
        <dbReference type="EMBL" id="MCU0104900.1"/>
    </source>
</evidence>
<evidence type="ECO:0000313" key="11">
    <source>
        <dbReference type="Proteomes" id="UP001209076"/>
    </source>
</evidence>
<dbReference type="InterPro" id="IPR000994">
    <property type="entry name" value="Pept_M24"/>
</dbReference>
<dbReference type="SUPFAM" id="SSF53092">
    <property type="entry name" value="Creatinase/prolidase N-terminal domain"/>
    <property type="match status" value="1"/>
</dbReference>
<reference evidence="11" key="1">
    <citation type="submission" date="2023-07" db="EMBL/GenBank/DDBJ databases">
        <title>Novel Mycoplasma species identified in domestic and wild animals.</title>
        <authorList>
            <person name="Volokhov D.V."/>
            <person name="Furtak V.A."/>
            <person name="Zagorodnyaya T.A."/>
        </authorList>
    </citation>
    <scope>NUCLEOTIDE SEQUENCE [LARGE SCALE GENOMIC DNA]</scope>
    <source>
        <strain evidence="11">92-19</strain>
    </source>
</reference>
<dbReference type="SMART" id="SM01011">
    <property type="entry name" value="AMP_N"/>
    <property type="match status" value="1"/>
</dbReference>
<evidence type="ECO:0000256" key="8">
    <source>
        <dbReference type="RuleBase" id="RU000590"/>
    </source>
</evidence>
<protein>
    <recommendedName>
        <fullName evidence="4">Xaa-Pro aminopeptidase</fullName>
        <ecNumber evidence="4">3.4.11.9</ecNumber>
    </recommendedName>
</protein>
<dbReference type="InterPro" id="IPR007865">
    <property type="entry name" value="Aminopep_P_N"/>
</dbReference>
<keyword evidence="10" id="KW-0031">Aminopeptidase</keyword>
<sequence>MYTHNRNQVFKKMEQQSFAVFFSGIAPLSTADEQYPFEVNRNFFYLTGIEQEDVVLVLFKGAGLEKALLFIEPVDPVQALWVGAGFTKEEAMLKSGITDIYDRKDLDSVISRYLQDSRAAIFGAIKNLYLDLERRDIRHMPTLANQYGQMMTSKYPNLIVGNLHSELGELRSVKHPEEIETMKHAIKITKEGIEALYHAAKPGIKEHQLEAHYNFVLNQHGVKPSFGTIAAQGGNATILHYRKNNAMIEKDSLILFDLGVQYEMYCSDITRTFPVSGKFTERQKAYYEIVLEANKRSIEFLKPGVTFKEWNDFGKKILAEGLIKLGKIKEESEVTKYYYHSLGHFLGLDVHDVGNYTKPFEAGQVLTVEPGLYIADEGIGIRIEDNVLLTPNGRINLSESIIKEVKDLEAFMKK</sequence>
<keyword evidence="10" id="KW-0645">Protease</keyword>
<dbReference type="InterPro" id="IPR029149">
    <property type="entry name" value="Creatin/AminoP/Spt16_N"/>
</dbReference>
<evidence type="ECO:0000256" key="6">
    <source>
        <dbReference type="ARBA" id="ARBA00022801"/>
    </source>
</evidence>
<evidence type="ECO:0000256" key="7">
    <source>
        <dbReference type="ARBA" id="ARBA00023211"/>
    </source>
</evidence>
<dbReference type="RefSeq" id="WP_262096152.1">
    <property type="nucleotide sequence ID" value="NZ_JAOEGN010000006.1"/>
</dbReference>
<comment type="similarity">
    <text evidence="3 8">Belongs to the peptidase M24B family.</text>
</comment>
<evidence type="ECO:0000256" key="3">
    <source>
        <dbReference type="ARBA" id="ARBA00008766"/>
    </source>
</evidence>
<dbReference type="EMBL" id="JAOEGN010000006">
    <property type="protein sequence ID" value="MCU0104900.1"/>
    <property type="molecule type" value="Genomic_DNA"/>
</dbReference>
<evidence type="ECO:0000256" key="4">
    <source>
        <dbReference type="ARBA" id="ARBA00012574"/>
    </source>
</evidence>
<accession>A0ABT2PVN9</accession>
<organism evidence="10 11">
    <name type="scientific">Paracholeplasma vituli</name>
    <dbReference type="NCBI Taxonomy" id="69473"/>
    <lineage>
        <taxon>Bacteria</taxon>
        <taxon>Bacillati</taxon>
        <taxon>Mycoplasmatota</taxon>
        <taxon>Mollicutes</taxon>
        <taxon>Acholeplasmatales</taxon>
        <taxon>Acholeplasmataceae</taxon>
        <taxon>Paracholeplasma</taxon>
    </lineage>
</organism>
<dbReference type="Gene3D" id="3.40.350.10">
    <property type="entry name" value="Creatinase/prolidase N-terminal domain"/>
    <property type="match status" value="1"/>
</dbReference>
<dbReference type="Gene3D" id="3.90.230.10">
    <property type="entry name" value="Creatinase/methionine aminopeptidase superfamily"/>
    <property type="match status" value="1"/>
</dbReference>
<dbReference type="Pfam" id="PF05195">
    <property type="entry name" value="AMP_N"/>
    <property type="match status" value="1"/>
</dbReference>
<evidence type="ECO:0000256" key="1">
    <source>
        <dbReference type="ARBA" id="ARBA00001424"/>
    </source>
</evidence>
<keyword evidence="11" id="KW-1185">Reference proteome</keyword>
<proteinExistence type="inferred from homology"/>
<dbReference type="PANTHER" id="PTHR43226">
    <property type="entry name" value="XAA-PRO AMINOPEPTIDASE 3"/>
    <property type="match status" value="1"/>
</dbReference>
<comment type="caution">
    <text evidence="10">The sequence shown here is derived from an EMBL/GenBank/DDBJ whole genome shotgun (WGS) entry which is preliminary data.</text>
</comment>
<comment type="catalytic activity">
    <reaction evidence="1">
        <text>Release of any N-terminal amino acid, including proline, that is linked to proline, even from a dipeptide or tripeptide.</text>
        <dbReference type="EC" id="3.4.11.9"/>
    </reaction>
</comment>
<dbReference type="EC" id="3.4.11.9" evidence="4"/>
<dbReference type="PROSITE" id="PS00491">
    <property type="entry name" value="PROLINE_PEPTIDASE"/>
    <property type="match status" value="1"/>
</dbReference>
<name>A0ABT2PVN9_9MOLU</name>
<keyword evidence="7" id="KW-0464">Manganese</keyword>
<dbReference type="InterPro" id="IPR052433">
    <property type="entry name" value="X-Pro_dipept-like"/>
</dbReference>
<evidence type="ECO:0000259" key="9">
    <source>
        <dbReference type="SMART" id="SM01011"/>
    </source>
</evidence>
<dbReference type="PANTHER" id="PTHR43226:SF4">
    <property type="entry name" value="XAA-PRO AMINOPEPTIDASE 3"/>
    <property type="match status" value="1"/>
</dbReference>
<dbReference type="Pfam" id="PF00557">
    <property type="entry name" value="Peptidase_M24"/>
    <property type="match status" value="1"/>
</dbReference>
<dbReference type="CDD" id="cd01087">
    <property type="entry name" value="Prolidase"/>
    <property type="match status" value="1"/>
</dbReference>